<dbReference type="EMBL" id="ML991784">
    <property type="protein sequence ID" value="KAF2236526.1"/>
    <property type="molecule type" value="Genomic_DNA"/>
</dbReference>
<dbReference type="Pfam" id="PF01261">
    <property type="entry name" value="AP_endonuc_2"/>
    <property type="match status" value="1"/>
</dbReference>
<dbReference type="PANTHER" id="PTHR12110:SF21">
    <property type="entry name" value="XYLOSE ISOMERASE-LIKE TIM BARREL DOMAIN-CONTAINING PROTEIN"/>
    <property type="match status" value="1"/>
</dbReference>
<dbReference type="SUPFAM" id="SSF51658">
    <property type="entry name" value="Xylose isomerase-like"/>
    <property type="match status" value="1"/>
</dbReference>
<dbReference type="Gene3D" id="3.20.20.150">
    <property type="entry name" value="Divalent-metal-dependent TIM barrel enzymes"/>
    <property type="match status" value="1"/>
</dbReference>
<reference evidence="2" key="1">
    <citation type="journal article" date="2020" name="Stud. Mycol.">
        <title>101 Dothideomycetes genomes: a test case for predicting lifestyles and emergence of pathogens.</title>
        <authorList>
            <person name="Haridas S."/>
            <person name="Albert R."/>
            <person name="Binder M."/>
            <person name="Bloem J."/>
            <person name="Labutti K."/>
            <person name="Salamov A."/>
            <person name="Andreopoulos B."/>
            <person name="Baker S."/>
            <person name="Barry K."/>
            <person name="Bills G."/>
            <person name="Bluhm B."/>
            <person name="Cannon C."/>
            <person name="Castanera R."/>
            <person name="Culley D."/>
            <person name="Daum C."/>
            <person name="Ezra D."/>
            <person name="Gonzalez J."/>
            <person name="Henrissat B."/>
            <person name="Kuo A."/>
            <person name="Liang C."/>
            <person name="Lipzen A."/>
            <person name="Lutzoni F."/>
            <person name="Magnuson J."/>
            <person name="Mondo S."/>
            <person name="Nolan M."/>
            <person name="Ohm R."/>
            <person name="Pangilinan J."/>
            <person name="Park H.-J."/>
            <person name="Ramirez L."/>
            <person name="Alfaro M."/>
            <person name="Sun H."/>
            <person name="Tritt A."/>
            <person name="Yoshinaga Y."/>
            <person name="Zwiers L.-H."/>
            <person name="Turgeon B."/>
            <person name="Goodwin S."/>
            <person name="Spatafora J."/>
            <person name="Crous P."/>
            <person name="Grigoriev I."/>
        </authorList>
    </citation>
    <scope>NUCLEOTIDE SEQUENCE</scope>
    <source>
        <strain evidence="2">Tuck. ex Michener</strain>
    </source>
</reference>
<dbReference type="InterPro" id="IPR050312">
    <property type="entry name" value="IolE/XylAMocC-like"/>
</dbReference>
<dbReference type="InterPro" id="IPR013022">
    <property type="entry name" value="Xyl_isomerase-like_TIM-brl"/>
</dbReference>
<evidence type="ECO:0000313" key="3">
    <source>
        <dbReference type="Proteomes" id="UP000800092"/>
    </source>
</evidence>
<keyword evidence="2" id="KW-0413">Isomerase</keyword>
<organism evidence="2 3">
    <name type="scientific">Viridothelium virens</name>
    <name type="common">Speckled blister lichen</name>
    <name type="synonym">Trypethelium virens</name>
    <dbReference type="NCBI Taxonomy" id="1048519"/>
    <lineage>
        <taxon>Eukaryota</taxon>
        <taxon>Fungi</taxon>
        <taxon>Dikarya</taxon>
        <taxon>Ascomycota</taxon>
        <taxon>Pezizomycotina</taxon>
        <taxon>Dothideomycetes</taxon>
        <taxon>Dothideomycetes incertae sedis</taxon>
        <taxon>Trypetheliales</taxon>
        <taxon>Trypetheliaceae</taxon>
        <taxon>Viridothelium</taxon>
    </lineage>
</organism>
<accession>A0A6A6HEG5</accession>
<sequence>MACRPAITSMSLGRAWAHELPTKFAEANRYGIQGIELFYEDLEHLAKSLPGGASEENLHTAAQEVRFLCDQYSLAIICLQPFMLDEGLVDRIEHKARIKKLHLWLELARILRTDLIAIASSYLPVERISSDINLIISDLQEVADLGAQRCPPVRFTYESLAWGTRVDTWEVCWDIVRRVNRPNFGICLDTFNIAGRVYADPTADTGMTTTAETDIESSIERLIHTVDVSKIFYVQVVDAEKLKEPLLQEHEFYNSSQPPRMSWSRNCRLFYGEDSLGAYLPIQRLVRAIFQDLGFRGWVSMELFNRDMASSDPTVPADHARRAFKAWNKIVEDCNLKHIRDAQL</sequence>
<keyword evidence="3" id="KW-1185">Reference proteome</keyword>
<evidence type="ECO:0000313" key="2">
    <source>
        <dbReference type="EMBL" id="KAF2236526.1"/>
    </source>
</evidence>
<protein>
    <submittedName>
        <fullName evidence="2">Xylose isomerase-like protein</fullName>
    </submittedName>
</protein>
<evidence type="ECO:0000259" key="1">
    <source>
        <dbReference type="Pfam" id="PF01261"/>
    </source>
</evidence>
<gene>
    <name evidence="2" type="ORF">EV356DRAFT_443056</name>
</gene>
<dbReference type="InterPro" id="IPR036237">
    <property type="entry name" value="Xyl_isomerase-like_sf"/>
</dbReference>
<dbReference type="GO" id="GO:0016853">
    <property type="term" value="F:isomerase activity"/>
    <property type="evidence" value="ECO:0007669"/>
    <property type="project" value="UniProtKB-KW"/>
</dbReference>
<proteinExistence type="predicted"/>
<name>A0A6A6HEG5_VIRVR</name>
<dbReference type="AlphaFoldDB" id="A0A6A6HEG5"/>
<feature type="domain" description="Xylose isomerase-like TIM barrel" evidence="1">
    <location>
        <begin position="24"/>
        <end position="324"/>
    </location>
</feature>
<dbReference type="Proteomes" id="UP000800092">
    <property type="component" value="Unassembled WGS sequence"/>
</dbReference>
<dbReference type="PANTHER" id="PTHR12110">
    <property type="entry name" value="HYDROXYPYRUVATE ISOMERASE"/>
    <property type="match status" value="1"/>
</dbReference>
<dbReference type="OrthoDB" id="5360893at2759"/>